<gene>
    <name evidence="2" type="ORF">CRM76_10360</name>
</gene>
<keyword evidence="1" id="KW-1133">Transmembrane helix</keyword>
<dbReference type="EMBL" id="PDDV01000013">
    <property type="protein sequence ID" value="PEH72298.1"/>
    <property type="molecule type" value="Genomic_DNA"/>
</dbReference>
<proteinExistence type="predicted"/>
<feature type="transmembrane region" description="Helical" evidence="1">
    <location>
        <begin position="74"/>
        <end position="97"/>
    </location>
</feature>
<evidence type="ECO:0000256" key="1">
    <source>
        <dbReference type="SAM" id="Phobius"/>
    </source>
</evidence>
<dbReference type="Proteomes" id="UP000219788">
    <property type="component" value="Unassembled WGS sequence"/>
</dbReference>
<sequence>MCEHDRLSPPPSARVGSAKTPRGAFIDFLFFLNMLSWFAIGTASWLGIALSLFCFVLSGITVKSSPVEYRAKHIALLLLSLVFLCASITAPGIHQVIWG</sequence>
<dbReference type="AlphaFoldDB" id="A0A2A7U1Z9"/>
<comment type="caution">
    <text evidence="2">The sequence shown here is derived from an EMBL/GenBank/DDBJ whole genome shotgun (WGS) entry which is preliminary data.</text>
</comment>
<protein>
    <submittedName>
        <fullName evidence="2">Uncharacterized protein</fullName>
    </submittedName>
</protein>
<name>A0A2A7U1Z9_EDWTA</name>
<accession>A0A2A7U1Z9</accession>
<organism evidence="2 3">
    <name type="scientific">Edwardsiella tarda</name>
    <dbReference type="NCBI Taxonomy" id="636"/>
    <lineage>
        <taxon>Bacteria</taxon>
        <taxon>Pseudomonadati</taxon>
        <taxon>Pseudomonadota</taxon>
        <taxon>Gammaproteobacteria</taxon>
        <taxon>Enterobacterales</taxon>
        <taxon>Hafniaceae</taxon>
        <taxon>Edwardsiella</taxon>
    </lineage>
</organism>
<keyword evidence="1" id="KW-0472">Membrane</keyword>
<evidence type="ECO:0000313" key="2">
    <source>
        <dbReference type="EMBL" id="PEH72298.1"/>
    </source>
</evidence>
<dbReference type="GeneID" id="93124586"/>
<keyword evidence="1" id="KW-0812">Transmembrane</keyword>
<dbReference type="RefSeq" id="WP_005296915.1">
    <property type="nucleotide sequence ID" value="NZ_CABKPF010000083.1"/>
</dbReference>
<dbReference type="OrthoDB" id="9915659at2"/>
<reference evidence="3" key="1">
    <citation type="submission" date="2017-09" db="EMBL/GenBank/DDBJ databases">
        <title>FDA dAtabase for Regulatory Grade micrObial Sequences (FDA-ARGOS): Supporting development and validation of Infectious Disease Dx tests.</title>
        <authorList>
            <person name="Goldberg B."/>
            <person name="Campos J."/>
            <person name="Tallon L."/>
            <person name="Sadzewicz L."/>
            <person name="Ott S."/>
            <person name="Zhao X."/>
            <person name="Nagaraj S."/>
            <person name="Vavikolanu K."/>
            <person name="Aluvathingal J."/>
            <person name="Nadendla S."/>
            <person name="Geyer C."/>
            <person name="Sichtig H."/>
        </authorList>
    </citation>
    <scope>NUCLEOTIDE SEQUENCE [LARGE SCALE GENOMIC DNA]</scope>
    <source>
        <strain evidence="3">FDAARGOS_370</strain>
    </source>
</reference>
<feature type="transmembrane region" description="Helical" evidence="1">
    <location>
        <begin position="37"/>
        <end position="62"/>
    </location>
</feature>
<evidence type="ECO:0000313" key="3">
    <source>
        <dbReference type="Proteomes" id="UP000219788"/>
    </source>
</evidence>